<keyword evidence="4" id="KW-1185">Reference proteome</keyword>
<organism evidence="3 4">
    <name type="scientific">Marinobacter mobilis</name>
    <dbReference type="NCBI Taxonomy" id="488533"/>
    <lineage>
        <taxon>Bacteria</taxon>
        <taxon>Pseudomonadati</taxon>
        <taxon>Pseudomonadota</taxon>
        <taxon>Gammaproteobacteria</taxon>
        <taxon>Pseudomonadales</taxon>
        <taxon>Marinobacteraceae</taxon>
        <taxon>Marinobacter</taxon>
    </lineage>
</organism>
<protein>
    <submittedName>
        <fullName evidence="3">Outer membrane protein beta-barrel domain-containing protein</fullName>
    </submittedName>
</protein>
<dbReference type="AlphaFoldDB" id="A0A1H2Z9W4"/>
<name>A0A1H2Z9W4_9GAMM</name>
<evidence type="ECO:0000313" key="3">
    <source>
        <dbReference type="EMBL" id="SDX14151.1"/>
    </source>
</evidence>
<keyword evidence="1" id="KW-0732">Signal</keyword>
<accession>A0A1H2Z9W4</accession>
<dbReference type="SUPFAM" id="SSF56925">
    <property type="entry name" value="OMPA-like"/>
    <property type="match status" value="1"/>
</dbReference>
<gene>
    <name evidence="3" type="ORF">SAMN04487960_106241</name>
</gene>
<dbReference type="Proteomes" id="UP000199675">
    <property type="component" value="Unassembled WGS sequence"/>
</dbReference>
<dbReference type="InterPro" id="IPR011250">
    <property type="entry name" value="OMP/PagP_B-barrel"/>
</dbReference>
<evidence type="ECO:0000259" key="2">
    <source>
        <dbReference type="Pfam" id="PF13505"/>
    </source>
</evidence>
<dbReference type="InterPro" id="IPR027385">
    <property type="entry name" value="Beta-barrel_OMP"/>
</dbReference>
<evidence type="ECO:0000256" key="1">
    <source>
        <dbReference type="ARBA" id="ARBA00022729"/>
    </source>
</evidence>
<reference evidence="3 4" key="1">
    <citation type="submission" date="2016-10" db="EMBL/GenBank/DDBJ databases">
        <authorList>
            <person name="de Groot N.N."/>
        </authorList>
    </citation>
    <scope>NUCLEOTIDE SEQUENCE [LARGE SCALE GENOMIC DNA]</scope>
    <source>
        <strain evidence="3 4">CGMCC 1.7059</strain>
    </source>
</reference>
<dbReference type="STRING" id="488533.SAMN04487960_106241"/>
<dbReference type="Pfam" id="PF13505">
    <property type="entry name" value="OMP_b-brl"/>
    <property type="match status" value="1"/>
</dbReference>
<feature type="domain" description="Outer membrane protein beta-barrel" evidence="2">
    <location>
        <begin position="51"/>
        <end position="241"/>
    </location>
</feature>
<sequence length="243" mass="26822">MLWPCPDRFVTCIDVTKRYSGQNLREFADLPGTHTTMSTLLRVSRSVPLSLLAALPLTGQAQEDVPREDLYYVGVLATALNHRSVGDDTSKATWSNAGTLVFGGHITDLFHAELRAGGGLSDGTIENQLALNIEHFESWYIGLHYPLTDYANIYGQAGFSNIHGRAKLTAEGQAIADDPDQSTPYEELVGEYPESAFSLSWIIGLDMELFHNAYLVMEGGRLFKDTGTNANTFQFSSGLRYEF</sequence>
<evidence type="ECO:0000313" key="4">
    <source>
        <dbReference type="Proteomes" id="UP000199675"/>
    </source>
</evidence>
<proteinExistence type="predicted"/>
<dbReference type="EMBL" id="FNNE01000006">
    <property type="protein sequence ID" value="SDX14151.1"/>
    <property type="molecule type" value="Genomic_DNA"/>
</dbReference>